<evidence type="ECO:0000313" key="2">
    <source>
        <dbReference type="EMBL" id="CAK0847921.1"/>
    </source>
</evidence>
<feature type="compositionally biased region" description="Low complexity" evidence="1">
    <location>
        <begin position="537"/>
        <end position="546"/>
    </location>
</feature>
<dbReference type="EMBL" id="CAUYUJ010014942">
    <property type="protein sequence ID" value="CAK0847921.1"/>
    <property type="molecule type" value="Genomic_DNA"/>
</dbReference>
<comment type="caution">
    <text evidence="2">The sequence shown here is derived from an EMBL/GenBank/DDBJ whole genome shotgun (WGS) entry which is preliminary data.</text>
</comment>
<dbReference type="Proteomes" id="UP001189429">
    <property type="component" value="Unassembled WGS sequence"/>
</dbReference>
<name>A0ABN9TP92_9DINO</name>
<dbReference type="CDD" id="cd10527">
    <property type="entry name" value="SET_LSMT"/>
    <property type="match status" value="1"/>
</dbReference>
<feature type="compositionally biased region" description="Basic and acidic residues" evidence="1">
    <location>
        <begin position="47"/>
        <end position="87"/>
    </location>
</feature>
<feature type="non-terminal residue" evidence="2">
    <location>
        <position position="1"/>
    </location>
</feature>
<evidence type="ECO:0000256" key="1">
    <source>
        <dbReference type="SAM" id="MobiDB-lite"/>
    </source>
</evidence>
<gene>
    <name evidence="2" type="ORF">PCOR1329_LOCUS41002</name>
</gene>
<feature type="region of interest" description="Disordered" evidence="1">
    <location>
        <begin position="1"/>
        <end position="30"/>
    </location>
</feature>
<sequence length="610" mass="65060">GLGAARAGPPRGGAHPPPGLNSVPSSPSPAVAPILLTWRWAAPGAWRAERTPAGHGRAREAARARRHERDGLDVGLDEDRWFKDGHRPSARRRRGAVGRGGQEAPRGRRRADAGPRGGALPPRPERRVVASRAGGAAALDPGQLLRSEGARGPAGPGARRLLRARVPGALAPVPGEAEGARVLGRGPGVRRRLPAVAPQGQVLCSSAPYVGGWARRASGTPGGGSAPGLNRSLYLHAVRCLLSRVHGTDSKGGRALVPGGDMFNHHFLHNARWTYQAGPPGFFAVLAAKPIAEGQEVVISYGDDLSNEELMDQYGFTQAPYWEPFHTFFLFMEEAPDGSMRHPGFEISDKTRSLMLKTPIVIEGVGARNFPNEFLSFVDAHNSTWRDILRQHLEFHLRRYGSDASLELLVATWRANREQSPRTAVWWTPLPSCRSDYGSPAEDDSGGCAGERDLSAELAAGSFVAESVLRVKMTEYVALTAYSEMLDILEGRRDWRSALMSATGMADMLDFDLRRYSGGLGGMPTRAPPRGRRVGRRGVPAAGSQQVGQAGAGALQAVMGSSAHRAGRGSEPAAATALPAACLPQDSAATPRGLASPFRFFAVLMSGRPK</sequence>
<dbReference type="SUPFAM" id="SSF82199">
    <property type="entry name" value="SET domain"/>
    <property type="match status" value="1"/>
</dbReference>
<dbReference type="InterPro" id="IPR046341">
    <property type="entry name" value="SET_dom_sf"/>
</dbReference>
<feature type="region of interest" description="Disordered" evidence="1">
    <location>
        <begin position="47"/>
        <end position="158"/>
    </location>
</feature>
<accession>A0ABN9TP92</accession>
<evidence type="ECO:0008006" key="4">
    <source>
        <dbReference type="Google" id="ProtNLM"/>
    </source>
</evidence>
<keyword evidence="3" id="KW-1185">Reference proteome</keyword>
<evidence type="ECO:0000313" key="3">
    <source>
        <dbReference type="Proteomes" id="UP001189429"/>
    </source>
</evidence>
<feature type="region of interest" description="Disordered" evidence="1">
    <location>
        <begin position="520"/>
        <end position="546"/>
    </location>
</feature>
<dbReference type="Gene3D" id="3.90.1410.10">
    <property type="entry name" value="set domain protein methyltransferase, domain 1"/>
    <property type="match status" value="1"/>
</dbReference>
<organism evidence="2 3">
    <name type="scientific">Prorocentrum cordatum</name>
    <dbReference type="NCBI Taxonomy" id="2364126"/>
    <lineage>
        <taxon>Eukaryota</taxon>
        <taxon>Sar</taxon>
        <taxon>Alveolata</taxon>
        <taxon>Dinophyceae</taxon>
        <taxon>Prorocentrales</taxon>
        <taxon>Prorocentraceae</taxon>
        <taxon>Prorocentrum</taxon>
    </lineage>
</organism>
<reference evidence="2" key="1">
    <citation type="submission" date="2023-10" db="EMBL/GenBank/DDBJ databases">
        <authorList>
            <person name="Chen Y."/>
            <person name="Shah S."/>
            <person name="Dougan E. K."/>
            <person name="Thang M."/>
            <person name="Chan C."/>
        </authorList>
    </citation>
    <scope>NUCLEOTIDE SEQUENCE [LARGE SCALE GENOMIC DNA]</scope>
</reference>
<proteinExistence type="predicted"/>
<protein>
    <recommendedName>
        <fullName evidence="4">SET domain-containing protein</fullName>
    </recommendedName>
</protein>
<dbReference type="PANTHER" id="PTHR13271">
    <property type="entry name" value="UNCHARACTERIZED PUTATIVE METHYLTRANSFERASE"/>
    <property type="match status" value="1"/>
</dbReference>
<feature type="compositionally biased region" description="Low complexity" evidence="1">
    <location>
        <begin position="1"/>
        <end position="14"/>
    </location>
</feature>
<dbReference type="InterPro" id="IPR050600">
    <property type="entry name" value="SETD3_SETD6_MTase"/>
</dbReference>